<comment type="caution">
    <text evidence="3">The sequence shown here is derived from an EMBL/GenBank/DDBJ whole genome shotgun (WGS) entry which is preliminary data.</text>
</comment>
<dbReference type="Pfam" id="PF01541">
    <property type="entry name" value="GIY-YIG"/>
    <property type="match status" value="1"/>
</dbReference>
<dbReference type="Gene3D" id="3.40.1440.10">
    <property type="entry name" value="GIY-YIG endonuclease"/>
    <property type="match status" value="1"/>
</dbReference>
<dbReference type="CDD" id="cd10456">
    <property type="entry name" value="GIY-YIG_UPF0213"/>
    <property type="match status" value="1"/>
</dbReference>
<accession>W7QD77</accession>
<dbReference type="eggNOG" id="COG2827">
    <property type="taxonomic scope" value="Bacteria"/>
</dbReference>
<dbReference type="OrthoDB" id="9797095at2"/>
<sequence length="82" mass="9630">MHHDNSLYTGVTTNVERRFQEHMSQAKPAAKYFRARKAISVELSHACISKRQAYQLEYKIKRLNKCLKEQLVRGLLDINQLL</sequence>
<dbReference type="PANTHER" id="PTHR34477">
    <property type="entry name" value="UPF0213 PROTEIN YHBQ"/>
    <property type="match status" value="1"/>
</dbReference>
<dbReference type="AlphaFoldDB" id="W7QD77"/>
<comment type="similarity">
    <text evidence="1">Belongs to the UPF0213 family.</text>
</comment>
<feature type="domain" description="GIY-YIG" evidence="2">
    <location>
        <begin position="1"/>
        <end position="70"/>
    </location>
</feature>
<gene>
    <name evidence="3" type="ORF">DS2_10507</name>
</gene>
<dbReference type="Proteomes" id="UP000019276">
    <property type="component" value="Unassembled WGS sequence"/>
</dbReference>
<reference evidence="3 4" key="1">
    <citation type="journal article" date="2014" name="Genome Announc.">
        <title>Draft Genome Sequence of the Agar-Degrading Bacterium Catenovulum sp. Strain DS-2, Isolated from Intestines of Haliotis diversicolor.</title>
        <authorList>
            <person name="Shan D."/>
            <person name="Li X."/>
            <person name="Gu Z."/>
            <person name="Wei G."/>
            <person name="Gao Z."/>
            <person name="Shao Z."/>
        </authorList>
    </citation>
    <scope>NUCLEOTIDE SEQUENCE [LARGE SCALE GENOMIC DNA]</scope>
    <source>
        <strain evidence="3 4">DS-2</strain>
    </source>
</reference>
<keyword evidence="4" id="KW-1185">Reference proteome</keyword>
<evidence type="ECO:0000313" key="4">
    <source>
        <dbReference type="Proteomes" id="UP000019276"/>
    </source>
</evidence>
<dbReference type="PROSITE" id="PS50164">
    <property type="entry name" value="GIY_YIG"/>
    <property type="match status" value="1"/>
</dbReference>
<dbReference type="InterPro" id="IPR050190">
    <property type="entry name" value="UPF0213_domain"/>
</dbReference>
<dbReference type="SUPFAM" id="SSF82771">
    <property type="entry name" value="GIY-YIG endonuclease"/>
    <property type="match status" value="1"/>
</dbReference>
<evidence type="ECO:0000256" key="1">
    <source>
        <dbReference type="ARBA" id="ARBA00007435"/>
    </source>
</evidence>
<proteinExistence type="inferred from homology"/>
<dbReference type="STRING" id="1328313.DS2_10507"/>
<evidence type="ECO:0000259" key="2">
    <source>
        <dbReference type="PROSITE" id="PS50164"/>
    </source>
</evidence>
<dbReference type="PANTHER" id="PTHR34477:SF1">
    <property type="entry name" value="UPF0213 PROTEIN YHBQ"/>
    <property type="match status" value="1"/>
</dbReference>
<organism evidence="3 4">
    <name type="scientific">Catenovulum agarivorans DS-2</name>
    <dbReference type="NCBI Taxonomy" id="1328313"/>
    <lineage>
        <taxon>Bacteria</taxon>
        <taxon>Pseudomonadati</taxon>
        <taxon>Pseudomonadota</taxon>
        <taxon>Gammaproteobacteria</taxon>
        <taxon>Alteromonadales</taxon>
        <taxon>Alteromonadaceae</taxon>
        <taxon>Catenovulum</taxon>
    </lineage>
</organism>
<dbReference type="RefSeq" id="WP_160168557.1">
    <property type="nucleotide sequence ID" value="NZ_ARZY01000018.1"/>
</dbReference>
<dbReference type="EMBL" id="ARZY01000018">
    <property type="protein sequence ID" value="EWH09871.1"/>
    <property type="molecule type" value="Genomic_DNA"/>
</dbReference>
<evidence type="ECO:0000313" key="3">
    <source>
        <dbReference type="EMBL" id="EWH09871.1"/>
    </source>
</evidence>
<name>W7QD77_9ALTE</name>
<protein>
    <submittedName>
        <fullName evidence="3">Excinuclease ABC subunit C</fullName>
    </submittedName>
</protein>
<dbReference type="InterPro" id="IPR000305">
    <property type="entry name" value="GIY-YIG_endonuc"/>
</dbReference>
<dbReference type="InterPro" id="IPR035901">
    <property type="entry name" value="GIY-YIG_endonuc_sf"/>
</dbReference>